<accession>A0A553K2M2</accession>
<dbReference type="InterPro" id="IPR055346">
    <property type="entry name" value="Fe-S_cluster_assembly_SufBD"/>
</dbReference>
<evidence type="ECO:0000256" key="1">
    <source>
        <dbReference type="ARBA" id="ARBA00043967"/>
    </source>
</evidence>
<dbReference type="Pfam" id="PF01458">
    <property type="entry name" value="SUFBD_core"/>
    <property type="match status" value="1"/>
</dbReference>
<dbReference type="Pfam" id="PF19295">
    <property type="entry name" value="SufBD_N"/>
    <property type="match status" value="1"/>
</dbReference>
<feature type="domain" description="SUF system FeS cluster assembly SufBD core" evidence="2">
    <location>
        <begin position="218"/>
        <end position="452"/>
    </location>
</feature>
<dbReference type="PANTHER" id="PTHR30508">
    <property type="entry name" value="FES CLUSTER ASSEMBLY PROTEIN SUF"/>
    <property type="match status" value="1"/>
</dbReference>
<dbReference type="EMBL" id="VKKG01000002">
    <property type="protein sequence ID" value="TRY18938.1"/>
    <property type="molecule type" value="Genomic_DNA"/>
</dbReference>
<evidence type="ECO:0000259" key="2">
    <source>
        <dbReference type="Pfam" id="PF01458"/>
    </source>
</evidence>
<comment type="caution">
    <text evidence="4">The sequence shown here is derived from an EMBL/GenBank/DDBJ whole genome shotgun (WGS) entry which is preliminary data.</text>
</comment>
<dbReference type="PANTHER" id="PTHR30508:SF1">
    <property type="entry name" value="UPF0051 PROTEIN ABCI8, CHLOROPLASTIC-RELATED"/>
    <property type="match status" value="1"/>
</dbReference>
<dbReference type="RefSeq" id="WP_143937830.1">
    <property type="nucleotide sequence ID" value="NZ_VKKG01000002.1"/>
</dbReference>
<dbReference type="InterPro" id="IPR010231">
    <property type="entry name" value="SUF_FeS_clus_asmbl_SufB"/>
</dbReference>
<evidence type="ECO:0000313" key="4">
    <source>
        <dbReference type="EMBL" id="TRY18938.1"/>
    </source>
</evidence>
<evidence type="ECO:0000259" key="3">
    <source>
        <dbReference type="Pfam" id="PF19295"/>
    </source>
</evidence>
<protein>
    <submittedName>
        <fullName evidence="4">Fe-S cluster assembly protein SufB</fullName>
    </submittedName>
</protein>
<feature type="domain" description="SUF system FeS cluster assembly SufBD N-terminal" evidence="3">
    <location>
        <begin position="145"/>
        <end position="215"/>
    </location>
</feature>
<reference evidence="4 5" key="1">
    <citation type="submission" date="2019-07" db="EMBL/GenBank/DDBJ databases">
        <authorList>
            <person name="Zhou L.-Y."/>
        </authorList>
    </citation>
    <scope>NUCLEOTIDE SEQUENCE [LARGE SCALE GENOMIC DNA]</scope>
    <source>
        <strain evidence="4 5">YIM 101269</strain>
    </source>
</reference>
<dbReference type="AlphaFoldDB" id="A0A553K2M2"/>
<sequence length="481" mass="53550">MTQTAPQQAPGLGSTQDEHLEALGSYRFGWHDSDVAGQTARRGLNEDVVNNISDLKDESQWMRDLRLKGLKLFERKPMPNWGADLSGIDFDNIKYFVRSTERQAQTWEDLPEDIKNTYDRLGIPEAEKARLVSGVAAQYESEVVYHKINEELERQGVLFLDTDTALKEHPEIFEEYFGTVIPVGDNKFAALNTAVWSGGSFIYVPKGVHVEIPLQAYFRINTENMGQFERTLIIVDEGAYVHYVEGCTAPIYSSDSLHSAVVEIIVKKGARCRYTTIQNWSNNVYNLVTKRATCEEGATMEWIDGNIGSKVTMKYPAVYLMGEHAHGETLSIAFAGEGQHQDAGSKMVHCAPNTTSSIVSKSVARGGGRSSYRGLVQIDPGAVHSSSGVMCDALLVDTISRSDTYPYVDIREEDVSMAHEATVSKVSEDQLFYLMSRGMDELEATAMIVRGFIEPIARELPMEYALELNRLIELQMEGAVG</sequence>
<dbReference type="OrthoDB" id="9803529at2"/>
<dbReference type="Proteomes" id="UP000317638">
    <property type="component" value="Unassembled WGS sequence"/>
</dbReference>
<organism evidence="4 5">
    <name type="scientific">Tessaracoccus rhinocerotis</name>
    <dbReference type="NCBI Taxonomy" id="1689449"/>
    <lineage>
        <taxon>Bacteria</taxon>
        <taxon>Bacillati</taxon>
        <taxon>Actinomycetota</taxon>
        <taxon>Actinomycetes</taxon>
        <taxon>Propionibacteriales</taxon>
        <taxon>Propionibacteriaceae</taxon>
        <taxon>Tessaracoccus</taxon>
    </lineage>
</organism>
<dbReference type="GO" id="GO:0016226">
    <property type="term" value="P:iron-sulfur cluster assembly"/>
    <property type="evidence" value="ECO:0007669"/>
    <property type="project" value="InterPro"/>
</dbReference>
<dbReference type="InterPro" id="IPR037284">
    <property type="entry name" value="SUF_FeS_clus_asmbl_SufBD_sf"/>
</dbReference>
<gene>
    <name evidence="4" type="primary">sufB</name>
    <name evidence="4" type="ORF">FOJ82_07500</name>
</gene>
<keyword evidence="5" id="KW-1185">Reference proteome</keyword>
<dbReference type="SUPFAM" id="SSF101960">
    <property type="entry name" value="Stabilizer of iron transporter SufD"/>
    <property type="match status" value="1"/>
</dbReference>
<dbReference type="NCBIfam" id="TIGR01980">
    <property type="entry name" value="sufB"/>
    <property type="match status" value="1"/>
</dbReference>
<dbReference type="InterPro" id="IPR000825">
    <property type="entry name" value="SUF_FeS_clus_asmbl_SufBD_core"/>
</dbReference>
<proteinExistence type="inferred from homology"/>
<evidence type="ECO:0000313" key="5">
    <source>
        <dbReference type="Proteomes" id="UP000317638"/>
    </source>
</evidence>
<name>A0A553K2M2_9ACTN</name>
<comment type="similarity">
    <text evidence="1">Belongs to the iron-sulfur cluster assembly SufBD family.</text>
</comment>
<dbReference type="InterPro" id="IPR045595">
    <property type="entry name" value="SufBD_N"/>
</dbReference>